<protein>
    <submittedName>
        <fullName evidence="1">Uncharacterized protein</fullName>
    </submittedName>
</protein>
<accession>A0A166XCS8</accession>
<proteinExistence type="predicted"/>
<name>A0A166XCS8_9AGAM</name>
<reference evidence="1 2" key="1">
    <citation type="journal article" date="2016" name="Mol. Biol. Evol.">
        <title>Comparative Genomics of Early-Diverging Mushroom-Forming Fungi Provides Insights into the Origins of Lignocellulose Decay Capabilities.</title>
        <authorList>
            <person name="Nagy L.G."/>
            <person name="Riley R."/>
            <person name="Tritt A."/>
            <person name="Adam C."/>
            <person name="Daum C."/>
            <person name="Floudas D."/>
            <person name="Sun H."/>
            <person name="Yadav J.S."/>
            <person name="Pangilinan J."/>
            <person name="Larsson K.H."/>
            <person name="Matsuura K."/>
            <person name="Barry K."/>
            <person name="Labutti K."/>
            <person name="Kuo R."/>
            <person name="Ohm R.A."/>
            <person name="Bhattacharya S.S."/>
            <person name="Shirouzu T."/>
            <person name="Yoshinaga Y."/>
            <person name="Martin F.M."/>
            <person name="Grigoriev I.V."/>
            <person name="Hibbett D.S."/>
        </authorList>
    </citation>
    <scope>NUCLEOTIDE SEQUENCE [LARGE SCALE GENOMIC DNA]</scope>
    <source>
        <strain evidence="1 2">CBS 109695</strain>
    </source>
</reference>
<dbReference type="AlphaFoldDB" id="A0A166XCS8"/>
<sequence length="96" mass="9784">MEAQVQRADLGKLVSTFVGAGFPPTAIHDIGTANLDQADQTIPVMRGLSAIFAGCASGAVACADGEVVSMQTLCDNPAAAKEEFDLVVDETSSGLV</sequence>
<keyword evidence="2" id="KW-1185">Reference proteome</keyword>
<dbReference type="Proteomes" id="UP000076532">
    <property type="component" value="Unassembled WGS sequence"/>
</dbReference>
<dbReference type="EMBL" id="KV417480">
    <property type="protein sequence ID" value="KZP34655.1"/>
    <property type="molecule type" value="Genomic_DNA"/>
</dbReference>
<dbReference type="STRING" id="436010.A0A166XCS8"/>
<gene>
    <name evidence="1" type="ORF">FIBSPDRAFT_846767</name>
</gene>
<evidence type="ECO:0000313" key="1">
    <source>
        <dbReference type="EMBL" id="KZP34655.1"/>
    </source>
</evidence>
<dbReference type="OrthoDB" id="6666987at2759"/>
<evidence type="ECO:0000313" key="2">
    <source>
        <dbReference type="Proteomes" id="UP000076532"/>
    </source>
</evidence>
<organism evidence="1 2">
    <name type="scientific">Athelia psychrophila</name>
    <dbReference type="NCBI Taxonomy" id="1759441"/>
    <lineage>
        <taxon>Eukaryota</taxon>
        <taxon>Fungi</taxon>
        <taxon>Dikarya</taxon>
        <taxon>Basidiomycota</taxon>
        <taxon>Agaricomycotina</taxon>
        <taxon>Agaricomycetes</taxon>
        <taxon>Agaricomycetidae</taxon>
        <taxon>Atheliales</taxon>
        <taxon>Atheliaceae</taxon>
        <taxon>Athelia</taxon>
    </lineage>
</organism>